<feature type="compositionally biased region" description="Acidic residues" evidence="1">
    <location>
        <begin position="1"/>
        <end position="12"/>
    </location>
</feature>
<sequence>MENVDEIDEFESHDEPAVGADANRLTSNSRSSTSNGAVSTTAATTSKSDKIFYCQHPMGPAYTFILPDLYQFADGFRQFLERDMIEMPTLKRLELSAKTCVSILVFSTLSA</sequence>
<name>A0A914PSZ2_9BILA</name>
<protein>
    <submittedName>
        <fullName evidence="3">Uncharacterized protein</fullName>
    </submittedName>
</protein>
<accession>A0A914PSZ2</accession>
<dbReference type="WBParaSite" id="PDA_v2.g21294.t1">
    <property type="protein sequence ID" value="PDA_v2.g21294.t1"/>
    <property type="gene ID" value="PDA_v2.g21294"/>
</dbReference>
<dbReference type="Proteomes" id="UP000887578">
    <property type="component" value="Unplaced"/>
</dbReference>
<keyword evidence="2" id="KW-1185">Reference proteome</keyword>
<feature type="compositionally biased region" description="Low complexity" evidence="1">
    <location>
        <begin position="23"/>
        <end position="44"/>
    </location>
</feature>
<evidence type="ECO:0000256" key="1">
    <source>
        <dbReference type="SAM" id="MobiDB-lite"/>
    </source>
</evidence>
<dbReference type="AlphaFoldDB" id="A0A914PSZ2"/>
<feature type="region of interest" description="Disordered" evidence="1">
    <location>
        <begin position="1"/>
        <end position="44"/>
    </location>
</feature>
<evidence type="ECO:0000313" key="3">
    <source>
        <dbReference type="WBParaSite" id="PDA_v2.g21294.t1"/>
    </source>
</evidence>
<reference evidence="3" key="1">
    <citation type="submission" date="2022-11" db="UniProtKB">
        <authorList>
            <consortium name="WormBaseParasite"/>
        </authorList>
    </citation>
    <scope>IDENTIFICATION</scope>
</reference>
<organism evidence="2 3">
    <name type="scientific">Panagrolaimus davidi</name>
    <dbReference type="NCBI Taxonomy" id="227884"/>
    <lineage>
        <taxon>Eukaryota</taxon>
        <taxon>Metazoa</taxon>
        <taxon>Ecdysozoa</taxon>
        <taxon>Nematoda</taxon>
        <taxon>Chromadorea</taxon>
        <taxon>Rhabditida</taxon>
        <taxon>Tylenchina</taxon>
        <taxon>Panagrolaimomorpha</taxon>
        <taxon>Panagrolaimoidea</taxon>
        <taxon>Panagrolaimidae</taxon>
        <taxon>Panagrolaimus</taxon>
    </lineage>
</organism>
<evidence type="ECO:0000313" key="2">
    <source>
        <dbReference type="Proteomes" id="UP000887578"/>
    </source>
</evidence>
<proteinExistence type="predicted"/>